<evidence type="ECO:0000313" key="1">
    <source>
        <dbReference type="EnsemblMetazoa" id="GPPI046785-PA"/>
    </source>
</evidence>
<accession>A0A1B0C1T5</accession>
<dbReference type="EMBL" id="JXJN01024169">
    <property type="status" value="NOT_ANNOTATED_CDS"/>
    <property type="molecule type" value="Genomic_DNA"/>
</dbReference>
<dbReference type="EnsemblMetazoa" id="GPPI046785-RA">
    <property type="protein sequence ID" value="GPPI046785-PA"/>
    <property type="gene ID" value="GPPI046785"/>
</dbReference>
<dbReference type="VEuPathDB" id="VectorBase:GPPI046785"/>
<keyword evidence="2" id="KW-1185">Reference proteome</keyword>
<proteinExistence type="predicted"/>
<name>A0A1B0C1T5_9MUSC</name>
<evidence type="ECO:0000313" key="2">
    <source>
        <dbReference type="Proteomes" id="UP000092460"/>
    </source>
</evidence>
<reference evidence="1" key="2">
    <citation type="submission" date="2020-05" db="UniProtKB">
        <authorList>
            <consortium name="EnsemblMetazoa"/>
        </authorList>
    </citation>
    <scope>IDENTIFICATION</scope>
    <source>
        <strain evidence="1">IAEA</strain>
    </source>
</reference>
<protein>
    <submittedName>
        <fullName evidence="1">Uncharacterized protein</fullName>
    </submittedName>
</protein>
<organism evidence="1 2">
    <name type="scientific">Glossina palpalis gambiensis</name>
    <dbReference type="NCBI Taxonomy" id="67801"/>
    <lineage>
        <taxon>Eukaryota</taxon>
        <taxon>Metazoa</taxon>
        <taxon>Ecdysozoa</taxon>
        <taxon>Arthropoda</taxon>
        <taxon>Hexapoda</taxon>
        <taxon>Insecta</taxon>
        <taxon>Pterygota</taxon>
        <taxon>Neoptera</taxon>
        <taxon>Endopterygota</taxon>
        <taxon>Diptera</taxon>
        <taxon>Brachycera</taxon>
        <taxon>Muscomorpha</taxon>
        <taxon>Hippoboscoidea</taxon>
        <taxon>Glossinidae</taxon>
        <taxon>Glossina</taxon>
    </lineage>
</organism>
<dbReference type="Proteomes" id="UP000092460">
    <property type="component" value="Unassembled WGS sequence"/>
</dbReference>
<sequence length="106" mass="12384">MSDHADQQSLEETTLKRSKTMDCIFANYKETQHDRFLQYWVCGGFAQLKCGGFYSREADHVTNRKEGLRWASVVAERLNQNGFSDLYNDLKKLTDKYVKLQDCFNS</sequence>
<dbReference type="AlphaFoldDB" id="A0A1B0C1T5"/>
<reference evidence="2" key="1">
    <citation type="submission" date="2015-01" db="EMBL/GenBank/DDBJ databases">
        <authorList>
            <person name="Aksoy S."/>
            <person name="Warren W."/>
            <person name="Wilson R.K."/>
        </authorList>
    </citation>
    <scope>NUCLEOTIDE SEQUENCE [LARGE SCALE GENOMIC DNA]</scope>
    <source>
        <strain evidence="2">IAEA</strain>
    </source>
</reference>